<name>A0A4U6U5G4_SETVI</name>
<dbReference type="GO" id="GO:0006207">
    <property type="term" value="P:'de novo' pyrimidine nucleobase biosynthetic process"/>
    <property type="evidence" value="ECO:0007669"/>
    <property type="project" value="TreeGrafter"/>
</dbReference>
<reference evidence="2" key="1">
    <citation type="submission" date="2019-03" db="EMBL/GenBank/DDBJ databases">
        <title>WGS assembly of Setaria viridis.</title>
        <authorList>
            <person name="Huang P."/>
            <person name="Jenkins J."/>
            <person name="Grimwood J."/>
            <person name="Barry K."/>
            <person name="Healey A."/>
            <person name="Mamidi S."/>
            <person name="Sreedasyam A."/>
            <person name="Shu S."/>
            <person name="Feldman M."/>
            <person name="Wu J."/>
            <person name="Yu Y."/>
            <person name="Chen C."/>
            <person name="Johnson J."/>
            <person name="Rokhsar D."/>
            <person name="Baxter I."/>
            <person name="Schmutz J."/>
            <person name="Brutnell T."/>
            <person name="Kellogg E."/>
        </authorList>
    </citation>
    <scope>NUCLEOTIDE SEQUENCE [LARGE SCALE GENOMIC DNA]</scope>
</reference>
<proteinExistence type="predicted"/>
<dbReference type="Gramene" id="TKW10182">
    <property type="protein sequence ID" value="TKW10182"/>
    <property type="gene ID" value="SEVIR_6G145800v2"/>
</dbReference>
<evidence type="ECO:0000313" key="2">
    <source>
        <dbReference type="EMBL" id="TKW10182.1"/>
    </source>
</evidence>
<gene>
    <name evidence="2" type="ORF">SEVIR_6G145800v2</name>
</gene>
<dbReference type="GO" id="GO:0004151">
    <property type="term" value="F:dihydroorotase activity"/>
    <property type="evidence" value="ECO:0007669"/>
    <property type="project" value="InterPro"/>
</dbReference>
<keyword evidence="3" id="KW-1185">Reference proteome</keyword>
<feature type="region of interest" description="Disordered" evidence="1">
    <location>
        <begin position="57"/>
        <end position="82"/>
    </location>
</feature>
<organism evidence="2 3">
    <name type="scientific">Setaria viridis</name>
    <name type="common">Green bristlegrass</name>
    <name type="synonym">Setaria italica subsp. viridis</name>
    <dbReference type="NCBI Taxonomy" id="4556"/>
    <lineage>
        <taxon>Eukaryota</taxon>
        <taxon>Viridiplantae</taxon>
        <taxon>Streptophyta</taxon>
        <taxon>Embryophyta</taxon>
        <taxon>Tracheophyta</taxon>
        <taxon>Spermatophyta</taxon>
        <taxon>Magnoliopsida</taxon>
        <taxon>Liliopsida</taxon>
        <taxon>Poales</taxon>
        <taxon>Poaceae</taxon>
        <taxon>PACMAD clade</taxon>
        <taxon>Panicoideae</taxon>
        <taxon>Panicodae</taxon>
        <taxon>Paniceae</taxon>
        <taxon>Cenchrinae</taxon>
        <taxon>Setaria</taxon>
    </lineage>
</organism>
<protein>
    <submittedName>
        <fullName evidence="2">Uncharacterized protein</fullName>
    </submittedName>
</protein>
<dbReference type="PANTHER" id="PTHR43137:SF1">
    <property type="entry name" value="DIHYDROOROTASE"/>
    <property type="match status" value="1"/>
</dbReference>
<feature type="compositionally biased region" description="Gly residues" evidence="1">
    <location>
        <begin position="1"/>
        <end position="17"/>
    </location>
</feature>
<dbReference type="PANTHER" id="PTHR43137">
    <property type="entry name" value="DIHYDROOROTASE"/>
    <property type="match status" value="1"/>
</dbReference>
<accession>A0A4U6U5G4</accession>
<sequence>MPGGQASGRTTGGGASWGRGRRCSAMTTAARGGCARPRCPHHAALATRGANNIKRGKPMQAATTTTDRAHPHMKPPSASFLWLPPPLHLPRFSAPEPKGDHDGSNVEAAGGAADHHVLNDWNLHVREGGVLEAVLPHSARHFGRAIIMPNLKPPVTKTARAPS</sequence>
<dbReference type="Proteomes" id="UP000298652">
    <property type="component" value="Chromosome 6"/>
</dbReference>
<dbReference type="EMBL" id="CM016557">
    <property type="protein sequence ID" value="TKW10182.1"/>
    <property type="molecule type" value="Genomic_DNA"/>
</dbReference>
<dbReference type="InterPro" id="IPR032466">
    <property type="entry name" value="Metal_Hydrolase"/>
</dbReference>
<dbReference type="GO" id="GO:0009507">
    <property type="term" value="C:chloroplast"/>
    <property type="evidence" value="ECO:0007669"/>
    <property type="project" value="TreeGrafter"/>
</dbReference>
<dbReference type="SUPFAM" id="SSF51556">
    <property type="entry name" value="Metallo-dependent hydrolases"/>
    <property type="match status" value="1"/>
</dbReference>
<evidence type="ECO:0000313" key="3">
    <source>
        <dbReference type="Proteomes" id="UP000298652"/>
    </source>
</evidence>
<dbReference type="AlphaFoldDB" id="A0A4U6U5G4"/>
<dbReference type="GO" id="GO:0006221">
    <property type="term" value="P:pyrimidine nucleotide biosynthetic process"/>
    <property type="evidence" value="ECO:0007669"/>
    <property type="project" value="TreeGrafter"/>
</dbReference>
<dbReference type="Gene3D" id="3.20.20.140">
    <property type="entry name" value="Metal-dependent hydrolases"/>
    <property type="match status" value="1"/>
</dbReference>
<evidence type="ECO:0000256" key="1">
    <source>
        <dbReference type="SAM" id="MobiDB-lite"/>
    </source>
</evidence>
<feature type="region of interest" description="Disordered" evidence="1">
    <location>
        <begin position="1"/>
        <end position="20"/>
    </location>
</feature>
<dbReference type="InterPro" id="IPR004721">
    <property type="entry name" value="DHOdimr"/>
</dbReference>